<evidence type="ECO:0008006" key="4">
    <source>
        <dbReference type="Google" id="ProtNLM"/>
    </source>
</evidence>
<keyword evidence="1" id="KW-0732">Signal</keyword>
<proteinExistence type="predicted"/>
<evidence type="ECO:0000256" key="1">
    <source>
        <dbReference type="ARBA" id="ARBA00022729"/>
    </source>
</evidence>
<keyword evidence="3" id="KW-1185">Reference proteome</keyword>
<name>A0ABP3X119_9ALTE</name>
<dbReference type="Proteomes" id="UP001500359">
    <property type="component" value="Unassembled WGS sequence"/>
</dbReference>
<dbReference type="Pfam" id="PF13517">
    <property type="entry name" value="FG-GAP_3"/>
    <property type="match status" value="3"/>
</dbReference>
<dbReference type="EMBL" id="BAAAFD010000010">
    <property type="protein sequence ID" value="GAA0858881.1"/>
    <property type="molecule type" value="Genomic_DNA"/>
</dbReference>
<accession>A0ABP3X119</accession>
<dbReference type="InterPro" id="IPR028994">
    <property type="entry name" value="Integrin_alpha_N"/>
</dbReference>
<dbReference type="SUPFAM" id="SSF69318">
    <property type="entry name" value="Integrin alpha N-terminal domain"/>
    <property type="match status" value="1"/>
</dbReference>
<organism evidence="2 3">
    <name type="scientific">Aliiglaciecola litoralis</name>
    <dbReference type="NCBI Taxonomy" id="582857"/>
    <lineage>
        <taxon>Bacteria</taxon>
        <taxon>Pseudomonadati</taxon>
        <taxon>Pseudomonadota</taxon>
        <taxon>Gammaproteobacteria</taxon>
        <taxon>Alteromonadales</taxon>
        <taxon>Alteromonadaceae</taxon>
        <taxon>Aliiglaciecola</taxon>
    </lineage>
</organism>
<dbReference type="InterPro" id="IPR013517">
    <property type="entry name" value="FG-GAP"/>
</dbReference>
<protein>
    <recommendedName>
        <fullName evidence="4">Repeat domain-containing protein</fullName>
    </recommendedName>
</protein>
<gene>
    <name evidence="2" type="ORF">GCM10009114_30170</name>
</gene>
<dbReference type="PANTHER" id="PTHR46580:SF4">
    <property type="entry name" value="ATP_GTP-BINDING PROTEIN"/>
    <property type="match status" value="1"/>
</dbReference>
<comment type="caution">
    <text evidence="2">The sequence shown here is derived from an EMBL/GenBank/DDBJ whole genome shotgun (WGS) entry which is preliminary data.</text>
</comment>
<sequence length="343" mass="36663">MDGEAVDIDGDGDMDLVLAIELGRNILLTNNNGVFTSSKPFAARNHDSEDVVAADFDGDGDKDILFVTEDDITNEFYLNNGGSFTDVSNRIPVGGRSNAVTTLDANNDGHLDIVIGNDGTNRLLLNDGNANFIEQTDNIIFSTEITQDVEAADIDNDGDLDLLIGNENQNKVFINNGDGTFSDESATRLPDISAETRDIETGDIDGDGDLDIIVSNVAFFESFSDANYVLINDGTGHFTQGELPSMGGQHADSDLVDLDLDGDLDLVSATTYISENIGSNLLYLNDASGTFTGQSMPGSGNVFDIIAEDFDGDGKPDLYFCNRKAAMIATGFDGGQDTYYTTN</sequence>
<dbReference type="Gene3D" id="2.130.10.130">
    <property type="entry name" value="Integrin alpha, N-terminal"/>
    <property type="match status" value="2"/>
</dbReference>
<evidence type="ECO:0000313" key="2">
    <source>
        <dbReference type="EMBL" id="GAA0858881.1"/>
    </source>
</evidence>
<dbReference type="PANTHER" id="PTHR46580">
    <property type="entry name" value="SENSOR KINASE-RELATED"/>
    <property type="match status" value="1"/>
</dbReference>
<dbReference type="RefSeq" id="WP_343861447.1">
    <property type="nucleotide sequence ID" value="NZ_BAAAFD010000010.1"/>
</dbReference>
<reference evidence="3" key="1">
    <citation type="journal article" date="2019" name="Int. J. Syst. Evol. Microbiol.">
        <title>The Global Catalogue of Microorganisms (GCM) 10K type strain sequencing project: providing services to taxonomists for standard genome sequencing and annotation.</title>
        <authorList>
            <consortium name="The Broad Institute Genomics Platform"/>
            <consortium name="The Broad Institute Genome Sequencing Center for Infectious Disease"/>
            <person name="Wu L."/>
            <person name="Ma J."/>
        </authorList>
    </citation>
    <scope>NUCLEOTIDE SEQUENCE [LARGE SCALE GENOMIC DNA]</scope>
    <source>
        <strain evidence="3">JCM 15896</strain>
    </source>
</reference>
<evidence type="ECO:0000313" key="3">
    <source>
        <dbReference type="Proteomes" id="UP001500359"/>
    </source>
</evidence>